<proteinExistence type="predicted"/>
<dbReference type="InterPro" id="IPR015943">
    <property type="entry name" value="WD40/YVTN_repeat-like_dom_sf"/>
</dbReference>
<accession>A0ABR9AZU2</accession>
<sequence length="51" mass="5807">MRITMRKYETGAITEFLIPKQNAEPHGLAICSKGNIWFAEQCDQIGRLVIN</sequence>
<organism evidence="1 2">
    <name type="scientific">Paenibacillus arenosi</name>
    <dbReference type="NCBI Taxonomy" id="2774142"/>
    <lineage>
        <taxon>Bacteria</taxon>
        <taxon>Bacillati</taxon>
        <taxon>Bacillota</taxon>
        <taxon>Bacilli</taxon>
        <taxon>Bacillales</taxon>
        <taxon>Paenibacillaceae</taxon>
        <taxon>Paenibacillus</taxon>
    </lineage>
</organism>
<gene>
    <name evidence="1" type="ORF">IFO66_14935</name>
</gene>
<reference evidence="1 2" key="1">
    <citation type="submission" date="2020-09" db="EMBL/GenBank/DDBJ databases">
        <title>Paenibacillus sp. CAU 1523 isolated from sand of Haeundae Beach.</title>
        <authorList>
            <person name="Kim W."/>
        </authorList>
    </citation>
    <scope>NUCLEOTIDE SEQUENCE [LARGE SCALE GENOMIC DNA]</scope>
    <source>
        <strain evidence="1 2">CAU 1523</strain>
    </source>
</reference>
<dbReference type="Proteomes" id="UP000634529">
    <property type="component" value="Unassembled WGS sequence"/>
</dbReference>
<evidence type="ECO:0000313" key="1">
    <source>
        <dbReference type="EMBL" id="MBD8499589.1"/>
    </source>
</evidence>
<keyword evidence="2" id="KW-1185">Reference proteome</keyword>
<protein>
    <submittedName>
        <fullName evidence="1">Uncharacterized protein</fullName>
    </submittedName>
</protein>
<dbReference type="Gene3D" id="2.130.10.10">
    <property type="entry name" value="YVTN repeat-like/Quinoprotein amine dehydrogenase"/>
    <property type="match status" value="1"/>
</dbReference>
<dbReference type="EMBL" id="JACYTN010000012">
    <property type="protein sequence ID" value="MBD8499589.1"/>
    <property type="molecule type" value="Genomic_DNA"/>
</dbReference>
<evidence type="ECO:0000313" key="2">
    <source>
        <dbReference type="Proteomes" id="UP000634529"/>
    </source>
</evidence>
<comment type="caution">
    <text evidence="1">The sequence shown here is derived from an EMBL/GenBank/DDBJ whole genome shotgun (WGS) entry which is preliminary data.</text>
</comment>
<name>A0ABR9AZU2_9BACL</name>